<keyword evidence="1" id="KW-0227">DNA damage</keyword>
<gene>
    <name evidence="3" type="ORF">GCM10011410_19070</name>
</gene>
<accession>A0A916UB74</accession>
<dbReference type="Gene3D" id="1.10.10.10">
    <property type="entry name" value="Winged helix-like DNA-binding domain superfamily/Winged helix DNA-binding domain"/>
    <property type="match status" value="1"/>
</dbReference>
<evidence type="ECO:0000259" key="2">
    <source>
        <dbReference type="Pfam" id="PF01035"/>
    </source>
</evidence>
<dbReference type="GO" id="GO:0008168">
    <property type="term" value="F:methyltransferase activity"/>
    <property type="evidence" value="ECO:0007669"/>
    <property type="project" value="UniProtKB-KW"/>
</dbReference>
<feature type="domain" description="Methylated-DNA-[protein]-cysteine S-methyltransferase DNA binding" evidence="2">
    <location>
        <begin position="15"/>
        <end position="85"/>
    </location>
</feature>
<dbReference type="RefSeq" id="WP_188673701.1">
    <property type="nucleotide sequence ID" value="NZ_BMJH01000002.1"/>
</dbReference>
<dbReference type="GO" id="GO:0006281">
    <property type="term" value="P:DNA repair"/>
    <property type="evidence" value="ECO:0007669"/>
    <property type="project" value="InterPro"/>
</dbReference>
<dbReference type="InterPro" id="IPR036217">
    <property type="entry name" value="MethylDNA_cys_MeTrfase_DNAb"/>
</dbReference>
<keyword evidence="3" id="KW-0808">Transferase</keyword>
<organism evidence="3 4">
    <name type="scientific">Hoyosella rhizosphaerae</name>
    <dbReference type="NCBI Taxonomy" id="1755582"/>
    <lineage>
        <taxon>Bacteria</taxon>
        <taxon>Bacillati</taxon>
        <taxon>Actinomycetota</taxon>
        <taxon>Actinomycetes</taxon>
        <taxon>Mycobacteriales</taxon>
        <taxon>Hoyosellaceae</taxon>
        <taxon>Hoyosella</taxon>
    </lineage>
</organism>
<evidence type="ECO:0000256" key="1">
    <source>
        <dbReference type="ARBA" id="ARBA00022763"/>
    </source>
</evidence>
<dbReference type="InterPro" id="IPR052520">
    <property type="entry name" value="ATL_DNA_repair"/>
</dbReference>
<dbReference type="Pfam" id="PF01035">
    <property type="entry name" value="DNA_binding_1"/>
    <property type="match status" value="1"/>
</dbReference>
<dbReference type="SUPFAM" id="SSF46767">
    <property type="entry name" value="Methylated DNA-protein cysteine methyltransferase, C-terminal domain"/>
    <property type="match status" value="1"/>
</dbReference>
<proteinExistence type="predicted"/>
<name>A0A916UB74_9ACTN</name>
<dbReference type="AlphaFoldDB" id="A0A916UB74"/>
<dbReference type="CDD" id="cd06445">
    <property type="entry name" value="ATase"/>
    <property type="match status" value="1"/>
</dbReference>
<evidence type="ECO:0000313" key="4">
    <source>
        <dbReference type="Proteomes" id="UP000641514"/>
    </source>
</evidence>
<sequence length="103" mass="11609">MTRTGGITETHVELVRASVEQIPPGSVTTYGELARHCGLSNPRFVGTILRTDGHDVPWYRVIRADGKLASPNAREQEALLRAEGVTVVDRRVDMRRHIHYFDE</sequence>
<dbReference type="Proteomes" id="UP000641514">
    <property type="component" value="Unassembled WGS sequence"/>
</dbReference>
<dbReference type="PANTHER" id="PTHR42942:SF1">
    <property type="entry name" value="ALKYLTRANSFERASE-LIKE PROTEIN 1"/>
    <property type="match status" value="1"/>
</dbReference>
<comment type="caution">
    <text evidence="3">The sequence shown here is derived from an EMBL/GenBank/DDBJ whole genome shotgun (WGS) entry which is preliminary data.</text>
</comment>
<dbReference type="EMBL" id="BMJH01000002">
    <property type="protein sequence ID" value="GGC66632.1"/>
    <property type="molecule type" value="Genomic_DNA"/>
</dbReference>
<dbReference type="InterPro" id="IPR036388">
    <property type="entry name" value="WH-like_DNA-bd_sf"/>
</dbReference>
<dbReference type="GO" id="GO:0032259">
    <property type="term" value="P:methylation"/>
    <property type="evidence" value="ECO:0007669"/>
    <property type="project" value="UniProtKB-KW"/>
</dbReference>
<reference evidence="3" key="2">
    <citation type="submission" date="2020-09" db="EMBL/GenBank/DDBJ databases">
        <authorList>
            <person name="Sun Q."/>
            <person name="Zhou Y."/>
        </authorList>
    </citation>
    <scope>NUCLEOTIDE SEQUENCE</scope>
    <source>
        <strain evidence="3">CGMCC 1.15478</strain>
    </source>
</reference>
<keyword evidence="4" id="KW-1185">Reference proteome</keyword>
<dbReference type="InterPro" id="IPR014048">
    <property type="entry name" value="MethylDNA_cys_MeTrfase_DNA-bd"/>
</dbReference>
<reference evidence="3" key="1">
    <citation type="journal article" date="2014" name="Int. J. Syst. Evol. Microbiol.">
        <title>Complete genome sequence of Corynebacterium casei LMG S-19264T (=DSM 44701T), isolated from a smear-ripened cheese.</title>
        <authorList>
            <consortium name="US DOE Joint Genome Institute (JGI-PGF)"/>
            <person name="Walter F."/>
            <person name="Albersmeier A."/>
            <person name="Kalinowski J."/>
            <person name="Ruckert C."/>
        </authorList>
    </citation>
    <scope>NUCLEOTIDE SEQUENCE</scope>
    <source>
        <strain evidence="3">CGMCC 1.15478</strain>
    </source>
</reference>
<dbReference type="PANTHER" id="PTHR42942">
    <property type="entry name" value="6-O-METHYLGUANINE DNA METHYLTRANSFERASE"/>
    <property type="match status" value="1"/>
</dbReference>
<keyword evidence="3" id="KW-0489">Methyltransferase</keyword>
<protein>
    <submittedName>
        <fullName evidence="3">DNA methyltransferase</fullName>
    </submittedName>
</protein>
<evidence type="ECO:0000313" key="3">
    <source>
        <dbReference type="EMBL" id="GGC66632.1"/>
    </source>
</evidence>